<proteinExistence type="predicted"/>
<gene>
    <name evidence="1" type="ORF">ID854_00310</name>
</gene>
<comment type="caution">
    <text evidence="1">The sequence shown here is derived from an EMBL/GenBank/DDBJ whole genome shotgun (WGS) entry which is preliminary data.</text>
</comment>
<sequence>MSVYDDDSRCSLVNLLAEIPSVTVPPGWNFIATIAVGGLTEIGFSRITNHLLIISSSGRSVIDCTTGERLARDCEDDGDWYNAHELTCQGIGPISNETVTIAGLCGGGLPLANQYGETLERTAQNWPIEELYFCQLNSSPFTARFQAGCYHISSDYITCCGFSWNGEFIMMATSSEVTIWNRHL</sequence>
<organism evidence="1">
    <name type="scientific">Xenorhabdus szentirmaii</name>
    <dbReference type="NCBI Taxonomy" id="290112"/>
    <lineage>
        <taxon>Bacteria</taxon>
        <taxon>Pseudomonadati</taxon>
        <taxon>Pseudomonadota</taxon>
        <taxon>Gammaproteobacteria</taxon>
        <taxon>Enterobacterales</taxon>
        <taxon>Morganellaceae</taxon>
        <taxon>Xenorhabdus</taxon>
    </lineage>
</organism>
<name>A0AAW3YRP6_9GAMM</name>
<reference evidence="1" key="1">
    <citation type="submission" date="2020-09" db="EMBL/GenBank/DDBJ databases">
        <authorList>
            <person name="Palma L."/>
            <person name="Caballero P."/>
            <person name="Berry C."/>
            <person name="Del Valle E."/>
        </authorList>
    </citation>
    <scope>NUCLEOTIDE SEQUENCE</scope>
    <source>
        <strain evidence="1">M</strain>
    </source>
</reference>
<reference evidence="1" key="2">
    <citation type="journal article" date="2024" name="Toxins">
        <title>Genome Sequence Analysis of Native Xenorhabdus Strains Isolated from Entomopathogenic Nematodes in Argentina.</title>
        <authorList>
            <person name="Palma L."/>
            <person name="Frizzo L."/>
            <person name="Kaiser S."/>
            <person name="Berry C."/>
            <person name="Caballero P."/>
            <person name="Bode H.B."/>
            <person name="Del Valle E.E."/>
        </authorList>
    </citation>
    <scope>NUCLEOTIDE SEQUENCE</scope>
    <source>
        <strain evidence="1">M</strain>
    </source>
</reference>
<dbReference type="Proteomes" id="UP001193920">
    <property type="component" value="Unassembled WGS sequence"/>
</dbReference>
<dbReference type="EMBL" id="JACXBF010000016">
    <property type="protein sequence ID" value="MBD2798943.1"/>
    <property type="molecule type" value="Genomic_DNA"/>
</dbReference>
<protein>
    <submittedName>
        <fullName evidence="1">Uncharacterized protein</fullName>
    </submittedName>
</protein>
<dbReference type="RefSeq" id="WP_323868166.1">
    <property type="nucleotide sequence ID" value="NZ_JACXBF010000016.1"/>
</dbReference>
<accession>A0AAW3YRP6</accession>
<dbReference type="AlphaFoldDB" id="A0AAW3YRP6"/>
<evidence type="ECO:0000313" key="1">
    <source>
        <dbReference type="EMBL" id="MBD2798943.1"/>
    </source>
</evidence>